<dbReference type="PANTHER" id="PTHR28580">
    <property type="entry name" value="GENERAL TRANSCRIPTION FACTOR IIH SUBUNIT 5"/>
    <property type="match status" value="1"/>
</dbReference>
<evidence type="ECO:0000256" key="2">
    <source>
        <dbReference type="ARBA" id="ARBA00007470"/>
    </source>
</evidence>
<dbReference type="SMART" id="SM01395">
    <property type="entry name" value="Tbf5"/>
    <property type="match status" value="1"/>
</dbReference>
<dbReference type="GO" id="GO:0006281">
    <property type="term" value="P:DNA repair"/>
    <property type="evidence" value="ECO:0007669"/>
    <property type="project" value="UniProtKB-KW"/>
</dbReference>
<dbReference type="GO" id="GO:0000439">
    <property type="term" value="C:transcription factor TFIIH core complex"/>
    <property type="evidence" value="ECO:0007669"/>
    <property type="project" value="UniProtKB-UniRule"/>
</dbReference>
<feature type="region of interest" description="Disordered" evidence="9">
    <location>
        <begin position="1"/>
        <end position="40"/>
    </location>
</feature>
<organism evidence="10 11">
    <name type="scientific">Cyclotella atomus</name>
    <dbReference type="NCBI Taxonomy" id="382360"/>
    <lineage>
        <taxon>Eukaryota</taxon>
        <taxon>Sar</taxon>
        <taxon>Stramenopiles</taxon>
        <taxon>Ochrophyta</taxon>
        <taxon>Bacillariophyta</taxon>
        <taxon>Coscinodiscophyceae</taxon>
        <taxon>Thalassiosirophycidae</taxon>
        <taxon>Stephanodiscales</taxon>
        <taxon>Stephanodiscaceae</taxon>
        <taxon>Cyclotella</taxon>
    </lineage>
</organism>
<keyword evidence="5 8" id="KW-0804">Transcription</keyword>
<comment type="caution">
    <text evidence="10">The sequence shown here is derived from an EMBL/GenBank/DDBJ whole genome shotgun (WGS) entry which is preliminary data.</text>
</comment>
<evidence type="ECO:0000256" key="9">
    <source>
        <dbReference type="SAM" id="MobiDB-lite"/>
    </source>
</evidence>
<keyword evidence="7 8" id="KW-0539">Nucleus</keyword>
<evidence type="ECO:0000256" key="5">
    <source>
        <dbReference type="ARBA" id="ARBA00023163"/>
    </source>
</evidence>
<evidence type="ECO:0000256" key="1">
    <source>
        <dbReference type="ARBA" id="ARBA00004123"/>
    </source>
</evidence>
<comment type="subunit">
    <text evidence="8">Component of the 7-subunit TFIIH core complex.</text>
</comment>
<dbReference type="SUPFAM" id="SSF142897">
    <property type="entry name" value="TFB5-like"/>
    <property type="match status" value="1"/>
</dbReference>
<sequence>MSSKAKSKPRKQSSSAASSKKKSAASSASVSTTSSSGLSSGFLLTCDPPAKQFILHLNDTKIADKKFIIEDLDATHLLIKGEVREEITRKVEEWMDENVFSNIERVGENLDNS</sequence>
<reference evidence="10 11" key="1">
    <citation type="submission" date="2024-10" db="EMBL/GenBank/DDBJ databases">
        <title>Updated reference genomes for cyclostephanoid diatoms.</title>
        <authorList>
            <person name="Roberts W.R."/>
            <person name="Alverson A.J."/>
        </authorList>
    </citation>
    <scope>NUCLEOTIDE SEQUENCE [LARGE SCALE GENOMIC DNA]</scope>
    <source>
        <strain evidence="10 11">AJA010-31</strain>
    </source>
</reference>
<comment type="function">
    <text evidence="8">In NER, TFIIH acts by opening DNA around the lesion to allow the excision of the damaged oligonucleotide and its replacement by a new DNA fragment. In transcription, TFIIH has an essential role in transcription initiation. When the pre-initiation complex (PIC) has been established, TFIIH is required for promoter opening and promoter escape.</text>
</comment>
<evidence type="ECO:0000313" key="10">
    <source>
        <dbReference type="EMBL" id="KAL3793620.1"/>
    </source>
</evidence>
<keyword evidence="4 8" id="KW-0805">Transcription regulation</keyword>
<accession>A0ABD3Q5Q3</accession>
<name>A0ABD3Q5Q3_9STRA</name>
<dbReference type="GO" id="GO:0006367">
    <property type="term" value="P:transcription initiation at RNA polymerase II promoter"/>
    <property type="evidence" value="ECO:0007669"/>
    <property type="project" value="UniProtKB-UniRule"/>
</dbReference>
<evidence type="ECO:0000256" key="3">
    <source>
        <dbReference type="ARBA" id="ARBA00022763"/>
    </source>
</evidence>
<dbReference type="AlphaFoldDB" id="A0ABD3Q5Q3"/>
<evidence type="ECO:0000256" key="6">
    <source>
        <dbReference type="ARBA" id="ARBA00023204"/>
    </source>
</evidence>
<dbReference type="Proteomes" id="UP001530400">
    <property type="component" value="Unassembled WGS sequence"/>
</dbReference>
<comment type="similarity">
    <text evidence="2 8">Belongs to the TFB5 family.</text>
</comment>
<keyword evidence="6 8" id="KW-0234">DNA repair</keyword>
<dbReference type="InterPro" id="IPR035935">
    <property type="entry name" value="TFB5-like_sf"/>
</dbReference>
<gene>
    <name evidence="10" type="ORF">ACHAWO_001669</name>
</gene>
<dbReference type="Gene3D" id="3.30.70.1220">
    <property type="entry name" value="TFB5-like"/>
    <property type="match status" value="1"/>
</dbReference>
<proteinExistence type="inferred from homology"/>
<dbReference type="EMBL" id="JALLPJ020000388">
    <property type="protein sequence ID" value="KAL3793620.1"/>
    <property type="molecule type" value="Genomic_DNA"/>
</dbReference>
<evidence type="ECO:0000256" key="7">
    <source>
        <dbReference type="ARBA" id="ARBA00023242"/>
    </source>
</evidence>
<comment type="subcellular location">
    <subcellularLocation>
        <location evidence="1 8">Nucleus</location>
    </subcellularLocation>
</comment>
<dbReference type="PANTHER" id="PTHR28580:SF1">
    <property type="entry name" value="GENERAL TRANSCRIPTION FACTOR IIH SUBUNIT 5"/>
    <property type="match status" value="1"/>
</dbReference>
<evidence type="ECO:0000256" key="4">
    <source>
        <dbReference type="ARBA" id="ARBA00023015"/>
    </source>
</evidence>
<feature type="compositionally biased region" description="Low complexity" evidence="9">
    <location>
        <begin position="12"/>
        <end position="40"/>
    </location>
</feature>
<keyword evidence="3 8" id="KW-0227">DNA damage</keyword>
<keyword evidence="11" id="KW-1185">Reference proteome</keyword>
<evidence type="ECO:0000256" key="8">
    <source>
        <dbReference type="RuleBase" id="RU368032"/>
    </source>
</evidence>
<protein>
    <recommendedName>
        <fullName evidence="8">General transcription and DNA repair factor IIH subunit TFB5</fullName>
    </recommendedName>
</protein>
<feature type="compositionally biased region" description="Basic residues" evidence="9">
    <location>
        <begin position="1"/>
        <end position="11"/>
    </location>
</feature>
<evidence type="ECO:0000313" key="11">
    <source>
        <dbReference type="Proteomes" id="UP001530400"/>
    </source>
</evidence>
<dbReference type="Pfam" id="PF06331">
    <property type="entry name" value="Tfb5"/>
    <property type="match status" value="1"/>
</dbReference>
<dbReference type="InterPro" id="IPR009400">
    <property type="entry name" value="TFIIH_TTDA/Tfb5"/>
</dbReference>